<reference evidence="6 7" key="1">
    <citation type="submission" date="2014-07" db="EMBL/GenBank/DDBJ databases">
        <authorList>
            <person name="McCorrison J."/>
            <person name="Sanka R."/>
            <person name="Torralba M."/>
            <person name="Gillis M."/>
            <person name="Haft D.H."/>
            <person name="Methe B."/>
            <person name="Sutton G."/>
            <person name="Nelson K.E."/>
        </authorList>
    </citation>
    <scope>NUCLEOTIDE SEQUENCE [LARGE SCALE GENOMIC DNA]</scope>
    <source>
        <strain evidence="6 7">S7-1-13</strain>
    </source>
</reference>
<comment type="caution">
    <text evidence="6">The sequence shown here is derived from an EMBL/GenBank/DDBJ whole genome shotgun (WGS) entry which is preliminary data.</text>
</comment>
<dbReference type="OrthoDB" id="1707347at2"/>
<accession>A0A095X7K1</accession>
<dbReference type="EMBL" id="JRMW01000012">
    <property type="protein sequence ID" value="KGF05778.1"/>
    <property type="molecule type" value="Genomic_DNA"/>
</dbReference>
<dbReference type="InterPro" id="IPR014284">
    <property type="entry name" value="RNA_pol_sigma-70_dom"/>
</dbReference>
<dbReference type="GO" id="GO:0003677">
    <property type="term" value="F:DNA binding"/>
    <property type="evidence" value="ECO:0007669"/>
    <property type="project" value="UniProtKB-KW"/>
</dbReference>
<keyword evidence="1" id="KW-0805">Transcription regulation</keyword>
<protein>
    <recommendedName>
        <fullName evidence="5">RNA polymerase sigma factor 70 region 4 type 2 domain-containing protein</fullName>
    </recommendedName>
</protein>
<dbReference type="InterPro" id="IPR013324">
    <property type="entry name" value="RNA_pol_sigma_r3/r4-like"/>
</dbReference>
<evidence type="ECO:0000256" key="4">
    <source>
        <dbReference type="ARBA" id="ARBA00023163"/>
    </source>
</evidence>
<evidence type="ECO:0000313" key="6">
    <source>
        <dbReference type="EMBL" id="KGF05778.1"/>
    </source>
</evidence>
<dbReference type="GO" id="GO:0006352">
    <property type="term" value="P:DNA-templated transcription initiation"/>
    <property type="evidence" value="ECO:0007669"/>
    <property type="project" value="InterPro"/>
</dbReference>
<dbReference type="Proteomes" id="UP000029579">
    <property type="component" value="Unassembled WGS sequence"/>
</dbReference>
<dbReference type="InterPro" id="IPR013249">
    <property type="entry name" value="RNA_pol_sigma70_r4_t2"/>
</dbReference>
<dbReference type="eggNOG" id="COG1595">
    <property type="taxonomic scope" value="Bacteria"/>
</dbReference>
<dbReference type="AlphaFoldDB" id="A0A095X7K1"/>
<evidence type="ECO:0000256" key="2">
    <source>
        <dbReference type="ARBA" id="ARBA00023082"/>
    </source>
</evidence>
<dbReference type="NCBIfam" id="TIGR02937">
    <property type="entry name" value="sigma70-ECF"/>
    <property type="match status" value="1"/>
</dbReference>
<dbReference type="PANTHER" id="PTHR30385">
    <property type="entry name" value="SIGMA FACTOR F FLAGELLAR"/>
    <property type="match status" value="1"/>
</dbReference>
<dbReference type="Pfam" id="PF08281">
    <property type="entry name" value="Sigma70_r4_2"/>
    <property type="match status" value="1"/>
</dbReference>
<sequence length="167" mass="19648">MININKAERIMGDYMPLILATVRRFDAFEREEAIDEAKMVLVEAIVSYDEDKGTFGNHLKHRLNYYFWDKAKKPRPTSLDIVTEKGQSLVDNLISDDDIEDDFFTKEAYKDLYANIKKLDRKDVVIIKLKYWERLSDKKIAELIGLSSKTVRNRHSLALKKLRKMME</sequence>
<dbReference type="GO" id="GO:0016987">
    <property type="term" value="F:sigma factor activity"/>
    <property type="evidence" value="ECO:0007669"/>
    <property type="project" value="UniProtKB-KW"/>
</dbReference>
<proteinExistence type="predicted"/>
<evidence type="ECO:0000256" key="3">
    <source>
        <dbReference type="ARBA" id="ARBA00023125"/>
    </source>
</evidence>
<dbReference type="RefSeq" id="WP_004827836.1">
    <property type="nucleotide sequence ID" value="NZ_JRMW01000012.1"/>
</dbReference>
<gene>
    <name evidence="6" type="ORF">HMPREF1630_00475</name>
</gene>
<evidence type="ECO:0000256" key="1">
    <source>
        <dbReference type="ARBA" id="ARBA00023015"/>
    </source>
</evidence>
<organism evidence="6 7">
    <name type="scientific">Anaerococcus lactolyticus S7-1-13</name>
    <dbReference type="NCBI Taxonomy" id="1284686"/>
    <lineage>
        <taxon>Bacteria</taxon>
        <taxon>Bacillati</taxon>
        <taxon>Bacillota</taxon>
        <taxon>Tissierellia</taxon>
        <taxon>Tissierellales</taxon>
        <taxon>Peptoniphilaceae</taxon>
        <taxon>Anaerococcus</taxon>
    </lineage>
</organism>
<evidence type="ECO:0000313" key="7">
    <source>
        <dbReference type="Proteomes" id="UP000029579"/>
    </source>
</evidence>
<keyword evidence="3" id="KW-0238">DNA-binding</keyword>
<feature type="domain" description="RNA polymerase sigma factor 70 region 4 type 2" evidence="5">
    <location>
        <begin position="116"/>
        <end position="162"/>
    </location>
</feature>
<keyword evidence="2" id="KW-0731">Sigma factor</keyword>
<dbReference type="SUPFAM" id="SSF88659">
    <property type="entry name" value="Sigma3 and sigma4 domains of RNA polymerase sigma factors"/>
    <property type="match status" value="1"/>
</dbReference>
<evidence type="ECO:0000259" key="5">
    <source>
        <dbReference type="Pfam" id="PF08281"/>
    </source>
</evidence>
<dbReference type="Gene3D" id="1.20.140.160">
    <property type="match status" value="1"/>
</dbReference>
<keyword evidence="4" id="KW-0804">Transcription</keyword>
<name>A0A095X7K1_9FIRM</name>